<name>A0A532V2B2_UNCT6</name>
<evidence type="ECO:0000259" key="4">
    <source>
        <dbReference type="PROSITE" id="PS50995"/>
    </source>
</evidence>
<proteinExistence type="predicted"/>
<dbReference type="SUPFAM" id="SSF46785">
    <property type="entry name" value="Winged helix' DNA-binding domain"/>
    <property type="match status" value="1"/>
</dbReference>
<reference evidence="5 6" key="1">
    <citation type="submission" date="2017-06" db="EMBL/GenBank/DDBJ databases">
        <title>Novel microbial phyla capable of carbon fixation and sulfur reduction in deep-sea sediments.</title>
        <authorList>
            <person name="Huang J."/>
            <person name="Baker B."/>
            <person name="Wang Y."/>
        </authorList>
    </citation>
    <scope>NUCLEOTIDE SEQUENCE [LARGE SCALE GENOMIC DNA]</scope>
    <source>
        <strain evidence="5">B3_TA06</strain>
    </source>
</reference>
<accession>A0A532V2B2</accession>
<dbReference type="SMART" id="SM00347">
    <property type="entry name" value="HTH_MARR"/>
    <property type="match status" value="1"/>
</dbReference>
<dbReference type="InterPro" id="IPR036388">
    <property type="entry name" value="WH-like_DNA-bd_sf"/>
</dbReference>
<sequence length="169" mass="19282">MSRELDRKLLARLDDMAPALVRSFRILDPRGPAGLDITLNQYFVLSLLARKESFGMGELARQMGTSSGNMTAMVDRLLRSGLVDRQRSEKDRRVVTVKLSHTGRELAGRVQRVTKAGMRRIMRRIPDEQKVAFFDTLSAIVAVLAEGRRPRRRLRPIRKTLKKAKRQGQ</sequence>
<comment type="caution">
    <text evidence="5">The sequence shown here is derived from an EMBL/GenBank/DDBJ whole genome shotgun (WGS) entry which is preliminary data.</text>
</comment>
<dbReference type="PROSITE" id="PS50995">
    <property type="entry name" value="HTH_MARR_2"/>
    <property type="match status" value="1"/>
</dbReference>
<evidence type="ECO:0000256" key="3">
    <source>
        <dbReference type="ARBA" id="ARBA00023163"/>
    </source>
</evidence>
<evidence type="ECO:0000313" key="6">
    <source>
        <dbReference type="Proteomes" id="UP000317778"/>
    </source>
</evidence>
<dbReference type="AlphaFoldDB" id="A0A532V2B2"/>
<keyword evidence="1" id="KW-0805">Transcription regulation</keyword>
<dbReference type="Pfam" id="PF01047">
    <property type="entry name" value="MarR"/>
    <property type="match status" value="1"/>
</dbReference>
<dbReference type="InterPro" id="IPR000835">
    <property type="entry name" value="HTH_MarR-typ"/>
</dbReference>
<feature type="domain" description="HTH marR-type" evidence="4">
    <location>
        <begin position="1"/>
        <end position="142"/>
    </location>
</feature>
<keyword evidence="2" id="KW-0238">DNA-binding</keyword>
<evidence type="ECO:0000256" key="1">
    <source>
        <dbReference type="ARBA" id="ARBA00023015"/>
    </source>
</evidence>
<dbReference type="PANTHER" id="PTHR42756">
    <property type="entry name" value="TRANSCRIPTIONAL REGULATOR, MARR"/>
    <property type="match status" value="1"/>
</dbReference>
<dbReference type="Proteomes" id="UP000317778">
    <property type="component" value="Unassembled WGS sequence"/>
</dbReference>
<evidence type="ECO:0000256" key="2">
    <source>
        <dbReference type="ARBA" id="ARBA00023125"/>
    </source>
</evidence>
<dbReference type="EMBL" id="NJBO01000014">
    <property type="protein sequence ID" value="TKJ41360.1"/>
    <property type="molecule type" value="Genomic_DNA"/>
</dbReference>
<protein>
    <recommendedName>
        <fullName evidence="4">HTH marR-type domain-containing protein</fullName>
    </recommendedName>
</protein>
<dbReference type="InterPro" id="IPR036390">
    <property type="entry name" value="WH_DNA-bd_sf"/>
</dbReference>
<organism evidence="5 6">
    <name type="scientific">candidate division TA06 bacterium B3_TA06</name>
    <dbReference type="NCBI Taxonomy" id="2012487"/>
    <lineage>
        <taxon>Bacteria</taxon>
        <taxon>Bacteria division TA06</taxon>
    </lineage>
</organism>
<dbReference type="GO" id="GO:0003700">
    <property type="term" value="F:DNA-binding transcription factor activity"/>
    <property type="evidence" value="ECO:0007669"/>
    <property type="project" value="InterPro"/>
</dbReference>
<dbReference type="PANTHER" id="PTHR42756:SF1">
    <property type="entry name" value="TRANSCRIPTIONAL REPRESSOR OF EMRAB OPERON"/>
    <property type="match status" value="1"/>
</dbReference>
<evidence type="ECO:0000313" key="5">
    <source>
        <dbReference type="EMBL" id="TKJ41360.1"/>
    </source>
</evidence>
<dbReference type="GO" id="GO:0003677">
    <property type="term" value="F:DNA binding"/>
    <property type="evidence" value="ECO:0007669"/>
    <property type="project" value="UniProtKB-KW"/>
</dbReference>
<keyword evidence="3" id="KW-0804">Transcription</keyword>
<gene>
    <name evidence="5" type="ORF">CEE36_08580</name>
</gene>
<dbReference type="Gene3D" id="1.10.10.10">
    <property type="entry name" value="Winged helix-like DNA-binding domain superfamily/Winged helix DNA-binding domain"/>
    <property type="match status" value="1"/>
</dbReference>
<dbReference type="PRINTS" id="PR00598">
    <property type="entry name" value="HTHMARR"/>
</dbReference>